<evidence type="ECO:0000313" key="4">
    <source>
        <dbReference type="Proteomes" id="UP000298050"/>
    </source>
</evidence>
<dbReference type="InterPro" id="IPR052957">
    <property type="entry name" value="Auxin_embryo_med"/>
</dbReference>
<evidence type="ECO:0000313" key="3">
    <source>
        <dbReference type="EMBL" id="TGD72178.1"/>
    </source>
</evidence>
<comment type="caution">
    <text evidence="3">The sequence shown here is derived from an EMBL/GenBank/DDBJ whole genome shotgun (WGS) entry which is preliminary data.</text>
</comment>
<evidence type="ECO:0000256" key="1">
    <source>
        <dbReference type="SAM" id="MobiDB-lite"/>
    </source>
</evidence>
<dbReference type="Pfam" id="PF25794">
    <property type="entry name" value="SACS"/>
    <property type="match status" value="1"/>
</dbReference>
<dbReference type="Proteomes" id="UP000298050">
    <property type="component" value="Unassembled WGS sequence"/>
</dbReference>
<dbReference type="Gene3D" id="3.30.565.10">
    <property type="entry name" value="Histidine kinase-like ATPase, C-terminal domain"/>
    <property type="match status" value="1"/>
</dbReference>
<proteinExistence type="predicted"/>
<dbReference type="SUPFAM" id="SSF55874">
    <property type="entry name" value="ATPase domain of HSP90 chaperone/DNA topoisomerase II/histidine kinase"/>
    <property type="match status" value="1"/>
</dbReference>
<dbReference type="InterPro" id="IPR058210">
    <property type="entry name" value="SACS/Nov_dom"/>
</dbReference>
<organism evidence="3 4">
    <name type="scientific">Mangrovimicrobium sediminis</name>
    <dbReference type="NCBI Taxonomy" id="2562682"/>
    <lineage>
        <taxon>Bacteria</taxon>
        <taxon>Pseudomonadati</taxon>
        <taxon>Pseudomonadota</taxon>
        <taxon>Gammaproteobacteria</taxon>
        <taxon>Cellvibrionales</taxon>
        <taxon>Halieaceae</taxon>
        <taxon>Mangrovimicrobium</taxon>
    </lineage>
</organism>
<sequence length="1831" mass="202808">MSKEHIIRKTLGELRSFLDEMVNETSRYRSLHNLTEQVEHQYHDRFLVELLQNAHDALLSETSAKHPQRVAIAYEEEGEFGSLYVANDGRPLSASNFKAISNLGQSDKNPQESIGNKGIGFRSVLEITTEPYIYSRQSSDSDYFDGYCFRFDPKIICVLGTAIGKLANGVSEVAFPVDDRELLCTWEEAKVAEFNSRFGGENADGLVEELGYLSPYVMPIPVELDEFTPKVLEFQRQGFSTVVRLPLRNSSAQAAVKRRLSELEAKSILFLDKLDSLSLEAEGKVRNFFKSRRPIDQDPFSGVELRVDEVDGDCSPVKGHCFWVWQRTIGGAGNEEERSRIQEAVAELPGSWHQVEQATVAVALQKDSGSAPGMLNIYLPTRVPTGCAAHFSGPFHGDMSRTTVDFSNPFNKLLIDTIAELSVDIVFESLVGRGQHEFDAILDLVARSNTDEGREWFEALSSVLIQRGIELQSADILLTGDDWNSPDMSSLLPRVEAAEVITEDVLRQHATFPVVNVSSSDATKQLQALYDSLGISVAPLDDDIANTLEQIAADLHKAGAKASWNGFWKDTGKLLKNKPQPLLSKNVLLGTDGQLHSVGDGSSVFFQPRTSGDDEEVRQDFDVTDIPGRLRNSVAFLSEAIEVQVPGERGGIRNTPVHSFLSQGLVETYGIERIFSSVLVKAVPELPISFGAADSDLCREILHWGLRLLAAAKGDQEQAIRLLGQLPVPCRGGWFPLNQTSFGSGWHGKSGENLEDYLTTVGTPACAAAHKKVLLPPDSLLWGSLGGTSIRLLVAAGVFSGLRLTVIKPNTWASKLWVSMASGVQLPLQGPKSIENEIWSSYREYVAQSSAPMFMKAFQYEMGALHSLPGLESWSAMEATARERFMQLLLVSMPNWDKVVPSWQVTRLRKIGGTSHTLTPASFLMFFLQTVEWLQGVFNEEAVEFAPSERWYIPAFSRLGGIHQYSHLHPMPLEISSVIDSDPSIAEVMTELGMPTYQGPEVETRSTRLLEDLAGALNDPENYISNTNVFLGQVRDAWAQFNPFEDEGPLEYVVISEGAGNLRVVSPAVEQPVYIPDTTHQIHRGLEAHAKPLLAIEPRDARRMEAYFSQAYGERIRFASHLEQLALVDGEEWVEVGNETLLSEECPWLITLVLATVAFTGSQSRGTGTKRFTEVLDVLRSVRICWVKQLDTCWRYNGFIETQLDAQALISGKSPTILALAGVQSDLSGLADVLSVVVGRGDIDISLKLLLSERELFGEYSDDELCQALNKLNIARDELEQVQHRWIGDFAWQIRLWRPLVLILEPDAFLEELESATNPEELFAAISNLGFSSEQLEQMTGLVNSSSGFKTLGQGANELLGDVAELGAWNSALERCGEAVVKNDEVVEDFRGVIESLRLIFRQFSRALVIRAGGEIAFDTVYHQISSIKCPTNYSERYWTLPFSGVMSVVVQSLSTLDVDESLLEAVAAASSLPDLRERLSKLDIDVVTDPLEVQAKNQRLLSTTIERLRSVAIAWATRRDIDAGFWAQERAAIEGKLVQELSQRAYIQVWQASDCVAMLSALKPAGISSEIWDAIEEFSAIDKMMEKLGVSPADIAEASKVMEHYREAETRRKNAVEVCGSEFTNTSDNLGTLMEHISGLVSLDSLELLDATHPGDLEAQTRKGKPKPTKSTPGPGGGQKSKGRMSQAMKDLVGLAGEIHAYRLLESKYGKEVVSPSSWKSENSRHSFPGNAASDDYGCDIEIVVDGKTYYYEVKASQSDDESFEMGSSEIRLALGCAKGWKRQFRIIHVLNALTDSPILRILPNPYDSKQQDRYRFEEAGLRVRYHLAD</sequence>
<gene>
    <name evidence="3" type="ORF">E4634_16045</name>
</gene>
<reference evidence="3 4" key="1">
    <citation type="submission" date="2019-04" db="EMBL/GenBank/DDBJ databases">
        <title>Taxonomy of novel Haliea sp. from mangrove soil of West Coast of India.</title>
        <authorList>
            <person name="Verma A."/>
            <person name="Kumar P."/>
            <person name="Krishnamurthi S."/>
        </authorList>
    </citation>
    <scope>NUCLEOTIDE SEQUENCE [LARGE SCALE GENOMIC DNA]</scope>
    <source>
        <strain evidence="3 4">SAOS-164</strain>
    </source>
</reference>
<protein>
    <submittedName>
        <fullName evidence="3">DUF3883 domain-containing protein</fullName>
    </submittedName>
</protein>
<dbReference type="EMBL" id="SRLE01000011">
    <property type="protein sequence ID" value="TGD72178.1"/>
    <property type="molecule type" value="Genomic_DNA"/>
</dbReference>
<feature type="region of interest" description="Disordered" evidence="1">
    <location>
        <begin position="1657"/>
        <end position="1687"/>
    </location>
</feature>
<dbReference type="RefSeq" id="WP_135445667.1">
    <property type="nucleotide sequence ID" value="NZ_SRLE01000011.1"/>
</dbReference>
<dbReference type="NCBIfam" id="NF047352">
    <property type="entry name" value="P_loop_sacsin"/>
    <property type="match status" value="1"/>
</dbReference>
<dbReference type="InterPro" id="IPR036890">
    <property type="entry name" value="HATPase_C_sf"/>
</dbReference>
<dbReference type="OrthoDB" id="8708422at2"/>
<feature type="domain" description="Sacsin/Nov" evidence="2">
    <location>
        <begin position="41"/>
        <end position="144"/>
    </location>
</feature>
<keyword evidence="4" id="KW-1185">Reference proteome</keyword>
<dbReference type="PANTHER" id="PTHR32387:SF0">
    <property type="entry name" value="PROTEIN NO VEIN"/>
    <property type="match status" value="1"/>
</dbReference>
<accession>A0A4Z0LYG9</accession>
<dbReference type="PANTHER" id="PTHR32387">
    <property type="entry name" value="WU:FJ29H11"/>
    <property type="match status" value="1"/>
</dbReference>
<evidence type="ECO:0000259" key="2">
    <source>
        <dbReference type="Pfam" id="PF25794"/>
    </source>
</evidence>
<name>A0A4Z0LYG9_9GAMM</name>